<dbReference type="InterPro" id="IPR020846">
    <property type="entry name" value="MFS_dom"/>
</dbReference>
<evidence type="ECO:0000256" key="3">
    <source>
        <dbReference type="ARBA" id="ARBA00022989"/>
    </source>
</evidence>
<evidence type="ECO:0000259" key="6">
    <source>
        <dbReference type="PROSITE" id="PS50850"/>
    </source>
</evidence>
<keyword evidence="4 5" id="KW-0472">Membrane</keyword>
<feature type="transmembrane region" description="Helical" evidence="5">
    <location>
        <begin position="152"/>
        <end position="174"/>
    </location>
</feature>
<feature type="transmembrane region" description="Helical" evidence="5">
    <location>
        <begin position="396"/>
        <end position="420"/>
    </location>
</feature>
<dbReference type="AlphaFoldDB" id="A0AAJ0FLN9"/>
<feature type="transmembrane region" description="Helical" evidence="5">
    <location>
        <begin position="468"/>
        <end position="488"/>
    </location>
</feature>
<dbReference type="GeneID" id="85315935"/>
<dbReference type="Pfam" id="PF07690">
    <property type="entry name" value="MFS_1"/>
    <property type="match status" value="1"/>
</dbReference>
<feature type="transmembrane region" description="Helical" evidence="5">
    <location>
        <begin position="60"/>
        <end position="79"/>
    </location>
</feature>
<evidence type="ECO:0000256" key="5">
    <source>
        <dbReference type="SAM" id="Phobius"/>
    </source>
</evidence>
<feature type="transmembrane region" description="Helical" evidence="5">
    <location>
        <begin position="370"/>
        <end position="390"/>
    </location>
</feature>
<evidence type="ECO:0000313" key="8">
    <source>
        <dbReference type="Proteomes" id="UP001244011"/>
    </source>
</evidence>
<feature type="domain" description="Major facilitator superfamily (MFS) profile" evidence="6">
    <location>
        <begin position="61"/>
        <end position="506"/>
    </location>
</feature>
<keyword evidence="2 5" id="KW-0812">Transmembrane</keyword>
<name>A0AAJ0FLN9_9PEZI</name>
<comment type="caution">
    <text evidence="7">The sequence shown here is derived from an EMBL/GenBank/DDBJ whole genome shotgun (WGS) entry which is preliminary data.</text>
</comment>
<keyword evidence="3 5" id="KW-1133">Transmembrane helix</keyword>
<evidence type="ECO:0000256" key="1">
    <source>
        <dbReference type="ARBA" id="ARBA00004141"/>
    </source>
</evidence>
<feature type="transmembrane region" description="Helical" evidence="5">
    <location>
        <begin position="127"/>
        <end position="146"/>
    </location>
</feature>
<accession>A0AAJ0FLN9</accession>
<protein>
    <submittedName>
        <fullName evidence="7">Major facilitator superfamily domain-containing protein</fullName>
    </submittedName>
</protein>
<reference evidence="7" key="1">
    <citation type="submission" date="2023-06" db="EMBL/GenBank/DDBJ databases">
        <title>Genome-scale phylogeny and comparative genomics of the fungal order Sordariales.</title>
        <authorList>
            <consortium name="Lawrence Berkeley National Laboratory"/>
            <person name="Hensen N."/>
            <person name="Bonometti L."/>
            <person name="Westerberg I."/>
            <person name="Brannstrom I.O."/>
            <person name="Guillou S."/>
            <person name="Cros-Aarteil S."/>
            <person name="Calhoun S."/>
            <person name="Haridas S."/>
            <person name="Kuo A."/>
            <person name="Mondo S."/>
            <person name="Pangilinan J."/>
            <person name="Riley R."/>
            <person name="Labutti K."/>
            <person name="Andreopoulos B."/>
            <person name="Lipzen A."/>
            <person name="Chen C."/>
            <person name="Yanf M."/>
            <person name="Daum C."/>
            <person name="Ng V."/>
            <person name="Clum A."/>
            <person name="Steindorff A."/>
            <person name="Ohm R."/>
            <person name="Martin F."/>
            <person name="Silar P."/>
            <person name="Natvig D."/>
            <person name="Lalanne C."/>
            <person name="Gautier V."/>
            <person name="Ament-Velasquez S.L."/>
            <person name="Kruys A."/>
            <person name="Hutchinson M.I."/>
            <person name="Powell A.J."/>
            <person name="Barry K."/>
            <person name="Miller A.N."/>
            <person name="Grigoriev I.V."/>
            <person name="Debuchy R."/>
            <person name="Gladieux P."/>
            <person name="Thoren M.H."/>
            <person name="Johannesson H."/>
        </authorList>
    </citation>
    <scope>NUCLEOTIDE SEQUENCE</scope>
    <source>
        <strain evidence="7">8032-3</strain>
    </source>
</reference>
<organism evidence="7 8">
    <name type="scientific">Phialemonium atrogriseum</name>
    <dbReference type="NCBI Taxonomy" id="1093897"/>
    <lineage>
        <taxon>Eukaryota</taxon>
        <taxon>Fungi</taxon>
        <taxon>Dikarya</taxon>
        <taxon>Ascomycota</taxon>
        <taxon>Pezizomycotina</taxon>
        <taxon>Sordariomycetes</taxon>
        <taxon>Sordariomycetidae</taxon>
        <taxon>Cephalothecales</taxon>
        <taxon>Cephalothecaceae</taxon>
        <taxon>Phialemonium</taxon>
    </lineage>
</organism>
<sequence length="506" mass="55244">MAAMDAKTDYAAMDTENLSASDSKAEMPVLKTTKDGIPLHPQPSDDPEDPLNWSCLRKHAALIVLAMESLVIKFSNTLIAPGAHTLAAEFHTAASTATYIGSAPSVLYAFAPFIWIPLSLRVGRRPVLLVTHVIALLAAVGVGRSTSYSQALGFRMVMGFGGSAGLCISPGAISDMFFLHEKGTRLGINSILFVVAPYIGGVAGGSVQQNPKLGWRWAMYISAACYAFQLLGQIFLVPETIYERETAASEPLENKKTLYRRLGFRTPTNPTGETWSQTFRRPFAMFAYPAVVLPAFWASVCIMTEIANTAGLALNFGVTSRFGFNTAQIGLCFLSGLVGAFLGEICAGPLCDLVAKRILRRGDEWVPEKILKLFLTGLVANTVGLIVYGFELDNHASHFIAPLSGLSLFVFGQEIIVTVLMTYMTECYPGRAVEVMIVFQFFLNIMCFHPPFYTPQWIDKAAGAKVPYIVYAVLPIVFFPVCVGIFMWKGAKIRSRGAMFSISKRE</sequence>
<evidence type="ECO:0000256" key="4">
    <source>
        <dbReference type="ARBA" id="ARBA00023136"/>
    </source>
</evidence>
<comment type="subcellular location">
    <subcellularLocation>
        <location evidence="1">Membrane</location>
        <topology evidence="1">Multi-pass membrane protein</topology>
    </subcellularLocation>
</comment>
<gene>
    <name evidence="7" type="ORF">QBC33DRAFT_619658</name>
</gene>
<dbReference type="EMBL" id="MU839008">
    <property type="protein sequence ID" value="KAK1767563.1"/>
    <property type="molecule type" value="Genomic_DNA"/>
</dbReference>
<evidence type="ECO:0000313" key="7">
    <source>
        <dbReference type="EMBL" id="KAK1767563.1"/>
    </source>
</evidence>
<feature type="transmembrane region" description="Helical" evidence="5">
    <location>
        <begin position="186"/>
        <end position="205"/>
    </location>
</feature>
<feature type="transmembrane region" description="Helical" evidence="5">
    <location>
        <begin position="286"/>
        <end position="307"/>
    </location>
</feature>
<dbReference type="PANTHER" id="PTHR23502:SF34">
    <property type="entry name" value="PROTEIN HOL1"/>
    <property type="match status" value="1"/>
</dbReference>
<dbReference type="Proteomes" id="UP001244011">
    <property type="component" value="Unassembled WGS sequence"/>
</dbReference>
<evidence type="ECO:0000256" key="2">
    <source>
        <dbReference type="ARBA" id="ARBA00022692"/>
    </source>
</evidence>
<dbReference type="Gene3D" id="1.20.1250.20">
    <property type="entry name" value="MFS general substrate transporter like domains"/>
    <property type="match status" value="1"/>
</dbReference>
<feature type="transmembrane region" description="Helical" evidence="5">
    <location>
        <begin position="327"/>
        <end position="350"/>
    </location>
</feature>
<dbReference type="SUPFAM" id="SSF103473">
    <property type="entry name" value="MFS general substrate transporter"/>
    <property type="match status" value="1"/>
</dbReference>
<dbReference type="InterPro" id="IPR011701">
    <property type="entry name" value="MFS"/>
</dbReference>
<dbReference type="PROSITE" id="PS50850">
    <property type="entry name" value="MFS"/>
    <property type="match status" value="1"/>
</dbReference>
<dbReference type="GO" id="GO:0005886">
    <property type="term" value="C:plasma membrane"/>
    <property type="evidence" value="ECO:0007669"/>
    <property type="project" value="TreeGrafter"/>
</dbReference>
<dbReference type="InterPro" id="IPR036259">
    <property type="entry name" value="MFS_trans_sf"/>
</dbReference>
<dbReference type="GO" id="GO:0022857">
    <property type="term" value="F:transmembrane transporter activity"/>
    <property type="evidence" value="ECO:0007669"/>
    <property type="project" value="InterPro"/>
</dbReference>
<feature type="transmembrane region" description="Helical" evidence="5">
    <location>
        <begin position="432"/>
        <end position="453"/>
    </location>
</feature>
<feature type="transmembrane region" description="Helical" evidence="5">
    <location>
        <begin position="217"/>
        <end position="237"/>
    </location>
</feature>
<dbReference type="RefSeq" id="XP_060283776.1">
    <property type="nucleotide sequence ID" value="XM_060432748.1"/>
</dbReference>
<proteinExistence type="predicted"/>
<keyword evidence="8" id="KW-1185">Reference proteome</keyword>
<feature type="transmembrane region" description="Helical" evidence="5">
    <location>
        <begin position="99"/>
        <end position="120"/>
    </location>
</feature>
<dbReference type="PANTHER" id="PTHR23502">
    <property type="entry name" value="MAJOR FACILITATOR SUPERFAMILY"/>
    <property type="match status" value="1"/>
</dbReference>